<reference evidence="1 2" key="1">
    <citation type="submission" date="2020-10" db="EMBL/GenBank/DDBJ databases">
        <title>Identification of Nocardia species via Next-generation sequencing and recognition of intraspecies genetic diversity.</title>
        <authorList>
            <person name="Li P."/>
            <person name="Li P."/>
            <person name="Lu B."/>
        </authorList>
    </citation>
    <scope>NUCLEOTIDE SEQUENCE [LARGE SCALE GENOMIC DNA]</scope>
    <source>
        <strain evidence="1 2">BJ06-0143</strain>
    </source>
</reference>
<dbReference type="RefSeq" id="WP_195000211.1">
    <property type="nucleotide sequence ID" value="NZ_JADLQN010000001.1"/>
</dbReference>
<name>A0ABS0D8T3_9NOCA</name>
<dbReference type="GO" id="GO:0032259">
    <property type="term" value="P:methylation"/>
    <property type="evidence" value="ECO:0007669"/>
    <property type="project" value="UniProtKB-KW"/>
</dbReference>
<keyword evidence="2" id="KW-1185">Reference proteome</keyword>
<dbReference type="PIRSF" id="PIRSF017393">
    <property type="entry name" value="MTase_SAV2177"/>
    <property type="match status" value="1"/>
</dbReference>
<dbReference type="GO" id="GO:0008168">
    <property type="term" value="F:methyltransferase activity"/>
    <property type="evidence" value="ECO:0007669"/>
    <property type="project" value="UniProtKB-KW"/>
</dbReference>
<organism evidence="1 2">
    <name type="scientific">Nocardia higoensis</name>
    <dbReference type="NCBI Taxonomy" id="228599"/>
    <lineage>
        <taxon>Bacteria</taxon>
        <taxon>Bacillati</taxon>
        <taxon>Actinomycetota</taxon>
        <taxon>Actinomycetes</taxon>
        <taxon>Mycobacteriales</taxon>
        <taxon>Nocardiaceae</taxon>
        <taxon>Nocardia</taxon>
    </lineage>
</organism>
<evidence type="ECO:0000313" key="2">
    <source>
        <dbReference type="Proteomes" id="UP000707731"/>
    </source>
</evidence>
<dbReference type="EMBL" id="JADLQN010000001">
    <property type="protein sequence ID" value="MBF6353279.1"/>
    <property type="molecule type" value="Genomic_DNA"/>
</dbReference>
<dbReference type="SUPFAM" id="SSF53335">
    <property type="entry name" value="S-adenosyl-L-methionine-dependent methyltransferases"/>
    <property type="match status" value="1"/>
</dbReference>
<dbReference type="InterPro" id="IPR029063">
    <property type="entry name" value="SAM-dependent_MTases_sf"/>
</dbReference>
<gene>
    <name evidence="1" type="ORF">IU449_01725</name>
</gene>
<dbReference type="InterPro" id="IPR006764">
    <property type="entry name" value="SAM_dep_MeTrfase_SAV2177_type"/>
</dbReference>
<accession>A0ABS0D8T3</accession>
<evidence type="ECO:0000313" key="1">
    <source>
        <dbReference type="EMBL" id="MBF6353279.1"/>
    </source>
</evidence>
<keyword evidence="1" id="KW-0808">Transferase</keyword>
<sequence>MIDLPRPLRTDISTSARVWNFWLGGRDYYEVDRLAGEAGMVSYPEITTMAAQSRQFLIRVVRWLATEAGVRQFLDIGTGLPTMQNTHEVAQAAAPDAKVVYVDNDPLVLAHARALLVNSTPEGVTTYAEADFNDPEPLIEAARAVLNFDEPVAVLFIGVLGHAAAYSDALRAVHAIMAPLASGSYLALYDGATDDSDYVRLCENYSKTGGTPYTPRSPEQIRGLFDGLKVVEPGVVPINFWHTDDAERGVRGASAWGGVARKP</sequence>
<dbReference type="Gene3D" id="3.40.50.150">
    <property type="entry name" value="Vaccinia Virus protein VP39"/>
    <property type="match status" value="1"/>
</dbReference>
<dbReference type="Pfam" id="PF04672">
    <property type="entry name" value="Methyltransf_19"/>
    <property type="match status" value="1"/>
</dbReference>
<dbReference type="Proteomes" id="UP000707731">
    <property type="component" value="Unassembled WGS sequence"/>
</dbReference>
<comment type="caution">
    <text evidence="1">The sequence shown here is derived from an EMBL/GenBank/DDBJ whole genome shotgun (WGS) entry which is preliminary data.</text>
</comment>
<proteinExistence type="predicted"/>
<protein>
    <submittedName>
        <fullName evidence="1">SAM-dependent methyltransferase</fullName>
    </submittedName>
</protein>
<keyword evidence="1" id="KW-0489">Methyltransferase</keyword>